<dbReference type="RefSeq" id="WP_317975332.1">
    <property type="nucleotide sequence ID" value="NZ_BTFW01000001.1"/>
</dbReference>
<dbReference type="EMBL" id="BTFW01000001">
    <property type="protein sequence ID" value="GMM61671.1"/>
    <property type="molecule type" value="Genomic_DNA"/>
</dbReference>
<protein>
    <submittedName>
        <fullName evidence="1">Uncharacterized protein</fullName>
    </submittedName>
</protein>
<name>A0ABQ6P8U1_9SPHN</name>
<dbReference type="Proteomes" id="UP001187221">
    <property type="component" value="Unassembled WGS sequence"/>
</dbReference>
<sequence>MTDAMTNTTPVSGPLRIPASPLRTQLTTALHQALPPLIAFALGRGWLADDTATLLVALMAIGGPILDDQRRTLARSRALAHLARAVPDSVAVVC</sequence>
<evidence type="ECO:0000313" key="1">
    <source>
        <dbReference type="EMBL" id="GMM61671.1"/>
    </source>
</evidence>
<gene>
    <name evidence="1" type="ORF">NUTIK01_24480</name>
</gene>
<organism evidence="1 2">
    <name type="scientific">Novosphingobium pituita</name>
    <dbReference type="NCBI Taxonomy" id="3056842"/>
    <lineage>
        <taxon>Bacteria</taxon>
        <taxon>Pseudomonadati</taxon>
        <taxon>Pseudomonadota</taxon>
        <taxon>Alphaproteobacteria</taxon>
        <taxon>Sphingomonadales</taxon>
        <taxon>Sphingomonadaceae</taxon>
        <taxon>Novosphingobium</taxon>
    </lineage>
</organism>
<reference evidence="1 2" key="1">
    <citation type="submission" date="2023-06" db="EMBL/GenBank/DDBJ databases">
        <title>Draft genome sequence of Novosphingobium sp. strain IK01.</title>
        <authorList>
            <person name="Hatamoto M."/>
            <person name="Ikarashi T."/>
            <person name="Yamaguchi T."/>
        </authorList>
    </citation>
    <scope>NUCLEOTIDE SEQUENCE [LARGE SCALE GENOMIC DNA]</scope>
    <source>
        <strain evidence="1 2">IK01</strain>
    </source>
</reference>
<keyword evidence="2" id="KW-1185">Reference proteome</keyword>
<evidence type="ECO:0000313" key="2">
    <source>
        <dbReference type="Proteomes" id="UP001187221"/>
    </source>
</evidence>
<comment type="caution">
    <text evidence="1">The sequence shown here is derived from an EMBL/GenBank/DDBJ whole genome shotgun (WGS) entry which is preliminary data.</text>
</comment>
<accession>A0ABQ6P8U1</accession>
<proteinExistence type="predicted"/>